<evidence type="ECO:0000313" key="2">
    <source>
        <dbReference type="EMBL" id="KAJ2925073.1"/>
    </source>
</evidence>
<gene>
    <name evidence="2" type="ORF">H1R20_g12026</name>
</gene>
<evidence type="ECO:0000256" key="1">
    <source>
        <dbReference type="SAM" id="MobiDB-lite"/>
    </source>
</evidence>
<comment type="caution">
    <text evidence="2">The sequence shown here is derived from an EMBL/GenBank/DDBJ whole genome shotgun (WGS) entry which is preliminary data.</text>
</comment>
<dbReference type="OrthoDB" id="6105938at2759"/>
<name>A0A9W8MDF1_9AGAR</name>
<organism evidence="2 3">
    <name type="scientific">Candolleomyces eurysporus</name>
    <dbReference type="NCBI Taxonomy" id="2828524"/>
    <lineage>
        <taxon>Eukaryota</taxon>
        <taxon>Fungi</taxon>
        <taxon>Dikarya</taxon>
        <taxon>Basidiomycota</taxon>
        <taxon>Agaricomycotina</taxon>
        <taxon>Agaricomycetes</taxon>
        <taxon>Agaricomycetidae</taxon>
        <taxon>Agaricales</taxon>
        <taxon>Agaricineae</taxon>
        <taxon>Psathyrellaceae</taxon>
        <taxon>Candolleomyces</taxon>
    </lineage>
</organism>
<evidence type="ECO:0000313" key="3">
    <source>
        <dbReference type="Proteomes" id="UP001140091"/>
    </source>
</evidence>
<dbReference type="PANTHER" id="PTHR38846:SF1">
    <property type="entry name" value="C3H1-TYPE DOMAIN-CONTAINING PROTEIN"/>
    <property type="match status" value="1"/>
</dbReference>
<dbReference type="PANTHER" id="PTHR38846">
    <property type="entry name" value="C3H1-TYPE DOMAIN-CONTAINING PROTEIN"/>
    <property type="match status" value="1"/>
</dbReference>
<feature type="region of interest" description="Disordered" evidence="1">
    <location>
        <begin position="184"/>
        <end position="206"/>
    </location>
</feature>
<dbReference type="AlphaFoldDB" id="A0A9W8MDF1"/>
<sequence length="244" mass="28815">MRAPNRRPLEKFFKKYSRSFTYDYTEPATSEFQRLCEAVRWYPNSPKQQAAYEEFRDALVMEFNKNYGTNANDLKSWQKLCAAVRMDPIPNNLAEAKKAMLGVHVNLVDLTCVANPSGIRLFPTEKALTEYTLRTQKIFPMGNVYCGALLRELLRHIFSEPTRVERRRESVSYRRSRHTLQGVPWDDESEYGESEDDESEYGEWKWKYGEPEYDDLEDDEDCMKGDNDPYPMPAMHDFDWFVDY</sequence>
<feature type="compositionally biased region" description="Acidic residues" evidence="1">
    <location>
        <begin position="185"/>
        <end position="201"/>
    </location>
</feature>
<reference evidence="2" key="1">
    <citation type="submission" date="2022-06" db="EMBL/GenBank/DDBJ databases">
        <title>Genome Sequence of Candolleomyces eurysporus.</title>
        <authorList>
            <person name="Buettner E."/>
        </authorList>
    </citation>
    <scope>NUCLEOTIDE SEQUENCE</scope>
    <source>
        <strain evidence="2">VTCC 930004</strain>
    </source>
</reference>
<dbReference type="Proteomes" id="UP001140091">
    <property type="component" value="Unassembled WGS sequence"/>
</dbReference>
<protein>
    <submittedName>
        <fullName evidence="2">Uncharacterized protein</fullName>
    </submittedName>
</protein>
<accession>A0A9W8MDF1</accession>
<feature type="non-terminal residue" evidence="2">
    <location>
        <position position="244"/>
    </location>
</feature>
<keyword evidence="3" id="KW-1185">Reference proteome</keyword>
<proteinExistence type="predicted"/>
<dbReference type="EMBL" id="JANBPK010001196">
    <property type="protein sequence ID" value="KAJ2925073.1"/>
    <property type="molecule type" value="Genomic_DNA"/>
</dbReference>